<dbReference type="EMBL" id="AP019400">
    <property type="protein sequence ID" value="BBI33600.1"/>
    <property type="molecule type" value="Genomic_DNA"/>
</dbReference>
<dbReference type="InterPro" id="IPR052174">
    <property type="entry name" value="Flavoredoxin"/>
</dbReference>
<evidence type="ECO:0000256" key="1">
    <source>
        <dbReference type="ARBA" id="ARBA00001917"/>
    </source>
</evidence>
<evidence type="ECO:0000313" key="5">
    <source>
        <dbReference type="EMBL" id="BBI33600.1"/>
    </source>
</evidence>
<comment type="similarity">
    <text evidence="3">Belongs to the flavoredoxin family.</text>
</comment>
<organism evidence="5 6">
    <name type="scientific">Cohnella abietis</name>
    <dbReference type="NCBI Taxonomy" id="2507935"/>
    <lineage>
        <taxon>Bacteria</taxon>
        <taxon>Bacillati</taxon>
        <taxon>Bacillota</taxon>
        <taxon>Bacilli</taxon>
        <taxon>Bacillales</taxon>
        <taxon>Paenibacillaceae</taxon>
        <taxon>Cohnella</taxon>
    </lineage>
</organism>
<dbReference type="GO" id="GO:0016646">
    <property type="term" value="F:oxidoreductase activity, acting on the CH-NH group of donors, NAD or NADP as acceptor"/>
    <property type="evidence" value="ECO:0007669"/>
    <property type="project" value="UniProtKB-ARBA"/>
</dbReference>
<dbReference type="RefSeq" id="WP_130609557.1">
    <property type="nucleotide sequence ID" value="NZ_AP019400.1"/>
</dbReference>
<proteinExistence type="inferred from homology"/>
<comment type="cofactor">
    <cofactor evidence="1">
        <name>FMN</name>
        <dbReference type="ChEBI" id="CHEBI:58210"/>
    </cofactor>
</comment>
<dbReference type="SMART" id="SM00903">
    <property type="entry name" value="Flavin_Reduct"/>
    <property type="match status" value="1"/>
</dbReference>
<evidence type="ECO:0000256" key="3">
    <source>
        <dbReference type="ARBA" id="ARBA00038054"/>
    </source>
</evidence>
<gene>
    <name evidence="5" type="ORF">KCTCHS21_29990</name>
</gene>
<keyword evidence="2" id="KW-0285">Flavoprotein</keyword>
<dbReference type="Proteomes" id="UP000289856">
    <property type="component" value="Chromosome"/>
</dbReference>
<evidence type="ECO:0000313" key="6">
    <source>
        <dbReference type="Proteomes" id="UP000289856"/>
    </source>
</evidence>
<name>A0A3T1D692_9BACL</name>
<dbReference type="InterPro" id="IPR002563">
    <property type="entry name" value="Flavin_Rdtase-like_dom"/>
</dbReference>
<dbReference type="InterPro" id="IPR012349">
    <property type="entry name" value="Split_barrel_FMN-bd"/>
</dbReference>
<protein>
    <recommendedName>
        <fullName evidence="4">Flavin reductase like domain-containing protein</fullName>
    </recommendedName>
</protein>
<evidence type="ECO:0000256" key="2">
    <source>
        <dbReference type="ARBA" id="ARBA00022630"/>
    </source>
</evidence>
<dbReference type="Gene3D" id="2.30.110.10">
    <property type="entry name" value="Electron Transport, Fmn-binding Protein, Chain A"/>
    <property type="match status" value="1"/>
</dbReference>
<dbReference type="SUPFAM" id="SSF50475">
    <property type="entry name" value="FMN-binding split barrel"/>
    <property type="match status" value="1"/>
</dbReference>
<dbReference type="PANTHER" id="PTHR43567">
    <property type="entry name" value="FLAVOREDOXIN-RELATED-RELATED"/>
    <property type="match status" value="1"/>
</dbReference>
<dbReference type="PANTHER" id="PTHR43567:SF1">
    <property type="entry name" value="FLAVOREDOXIN"/>
    <property type="match status" value="1"/>
</dbReference>
<keyword evidence="6" id="KW-1185">Reference proteome</keyword>
<accession>A0A3T1D692</accession>
<dbReference type="Pfam" id="PF01613">
    <property type="entry name" value="Flavin_Reduct"/>
    <property type="match status" value="1"/>
</dbReference>
<dbReference type="KEGG" id="cohn:KCTCHS21_29990"/>
<dbReference type="GO" id="GO:0010181">
    <property type="term" value="F:FMN binding"/>
    <property type="evidence" value="ECO:0007669"/>
    <property type="project" value="InterPro"/>
</dbReference>
<dbReference type="AlphaFoldDB" id="A0A3T1D692"/>
<reference evidence="5 6" key="1">
    <citation type="submission" date="2019-01" db="EMBL/GenBank/DDBJ databases">
        <title>Complete genome sequence of Cohnella hallensis HS21 isolated from Korean fir (Abies koreana) rhizospheric soil.</title>
        <authorList>
            <person name="Jiang L."/>
            <person name="Kang S.W."/>
            <person name="Kim S."/>
            <person name="Jung J."/>
            <person name="Kim C.Y."/>
            <person name="Kim D.H."/>
            <person name="Kim S.W."/>
            <person name="Lee J."/>
        </authorList>
    </citation>
    <scope>NUCLEOTIDE SEQUENCE [LARGE SCALE GENOMIC DNA]</scope>
    <source>
        <strain evidence="5 6">HS21</strain>
    </source>
</reference>
<feature type="domain" description="Flavin reductase like" evidence="4">
    <location>
        <begin position="10"/>
        <end position="150"/>
    </location>
</feature>
<sequence>MRLPINEEITYAYPGMVAVVTSRYNGKQNIMASGWHTYIGSSPGIYGISLRKETYSYELIEQSGAFGVHFMPARCSEMIQAVGTFSGRDVDKFDKFNISYDDGLKADIPVLTDAYFSYECRTMNITTYGDHEWIAGEIVQRYKDNDFFLENGLPDFAKLEIPLYLGRSTYRTLNQSTEEKIHLLHLNK</sequence>
<dbReference type="OrthoDB" id="9794638at2"/>
<evidence type="ECO:0000259" key="4">
    <source>
        <dbReference type="SMART" id="SM00903"/>
    </source>
</evidence>